<protein>
    <submittedName>
        <fullName evidence="1">Uncharacterized protein</fullName>
    </submittedName>
</protein>
<dbReference type="EMBL" id="GGEC01058365">
    <property type="protein sequence ID" value="MBX38849.1"/>
    <property type="molecule type" value="Transcribed_RNA"/>
</dbReference>
<reference evidence="1" key="1">
    <citation type="submission" date="2018-02" db="EMBL/GenBank/DDBJ databases">
        <title>Rhizophora mucronata_Transcriptome.</title>
        <authorList>
            <person name="Meera S.P."/>
            <person name="Sreeshan A."/>
            <person name="Augustine A."/>
        </authorList>
    </citation>
    <scope>NUCLEOTIDE SEQUENCE</scope>
    <source>
        <tissue evidence="1">Leaf</tissue>
    </source>
</reference>
<name>A0A2P2N8N9_RHIMU</name>
<evidence type="ECO:0000313" key="1">
    <source>
        <dbReference type="EMBL" id="MBX38849.1"/>
    </source>
</evidence>
<proteinExistence type="predicted"/>
<dbReference type="AlphaFoldDB" id="A0A2P2N8N9"/>
<sequence>MVLDRKGFRAYYAQRLDGESWDWRK</sequence>
<organism evidence="1">
    <name type="scientific">Rhizophora mucronata</name>
    <name type="common">Asiatic mangrove</name>
    <dbReference type="NCBI Taxonomy" id="61149"/>
    <lineage>
        <taxon>Eukaryota</taxon>
        <taxon>Viridiplantae</taxon>
        <taxon>Streptophyta</taxon>
        <taxon>Embryophyta</taxon>
        <taxon>Tracheophyta</taxon>
        <taxon>Spermatophyta</taxon>
        <taxon>Magnoliopsida</taxon>
        <taxon>eudicotyledons</taxon>
        <taxon>Gunneridae</taxon>
        <taxon>Pentapetalae</taxon>
        <taxon>rosids</taxon>
        <taxon>fabids</taxon>
        <taxon>Malpighiales</taxon>
        <taxon>Rhizophoraceae</taxon>
        <taxon>Rhizophora</taxon>
    </lineage>
</organism>
<accession>A0A2P2N8N9</accession>